<evidence type="ECO:0000313" key="2">
    <source>
        <dbReference type="EMBL" id="TWW67814.1"/>
    </source>
</evidence>
<feature type="region of interest" description="Disordered" evidence="1">
    <location>
        <begin position="83"/>
        <end position="109"/>
    </location>
</feature>
<proteinExistence type="predicted"/>
<dbReference type="AlphaFoldDB" id="A0A5C6NKA2"/>
<feature type="region of interest" description="Disordered" evidence="1">
    <location>
        <begin position="1"/>
        <end position="20"/>
    </location>
</feature>
<dbReference type="EMBL" id="RHFK02000012">
    <property type="protein sequence ID" value="TWW67814.1"/>
    <property type="molecule type" value="Genomic_DNA"/>
</dbReference>
<name>A0A5C6NKA2_9TELE</name>
<organism evidence="2 3">
    <name type="scientific">Takifugu flavidus</name>
    <name type="common">sansaifugu</name>
    <dbReference type="NCBI Taxonomy" id="433684"/>
    <lineage>
        <taxon>Eukaryota</taxon>
        <taxon>Metazoa</taxon>
        <taxon>Chordata</taxon>
        <taxon>Craniata</taxon>
        <taxon>Vertebrata</taxon>
        <taxon>Euteleostomi</taxon>
        <taxon>Actinopterygii</taxon>
        <taxon>Neopterygii</taxon>
        <taxon>Teleostei</taxon>
        <taxon>Neoteleostei</taxon>
        <taxon>Acanthomorphata</taxon>
        <taxon>Eupercaria</taxon>
        <taxon>Tetraodontiformes</taxon>
        <taxon>Tetradontoidea</taxon>
        <taxon>Tetraodontidae</taxon>
        <taxon>Takifugu</taxon>
    </lineage>
</organism>
<sequence length="109" mass="11757">MPVGRRTGRKEAEGREGGAVKEEQVQCQFKGLIRKETSIESRSVAHFEGKVSCGLQQKDSAIDLYVAVSSSMGLEECVCLPTRGTSSQGSVRIEKSTAQSSSPPMRPEP</sequence>
<protein>
    <submittedName>
        <fullName evidence="2">Uncharacterized protein</fullName>
    </submittedName>
</protein>
<accession>A0A5C6NKA2</accession>
<comment type="caution">
    <text evidence="2">The sequence shown here is derived from an EMBL/GenBank/DDBJ whole genome shotgun (WGS) entry which is preliminary data.</text>
</comment>
<keyword evidence="3" id="KW-1185">Reference proteome</keyword>
<feature type="compositionally biased region" description="Basic and acidic residues" evidence="1">
    <location>
        <begin position="9"/>
        <end position="20"/>
    </location>
</feature>
<gene>
    <name evidence="2" type="ORF">D4764_02G0008550</name>
</gene>
<evidence type="ECO:0000256" key="1">
    <source>
        <dbReference type="SAM" id="MobiDB-lite"/>
    </source>
</evidence>
<feature type="compositionally biased region" description="Polar residues" evidence="1">
    <location>
        <begin position="83"/>
        <end position="103"/>
    </location>
</feature>
<dbReference type="Proteomes" id="UP000324091">
    <property type="component" value="Chromosome 2"/>
</dbReference>
<evidence type="ECO:0000313" key="3">
    <source>
        <dbReference type="Proteomes" id="UP000324091"/>
    </source>
</evidence>
<reference evidence="2 3" key="1">
    <citation type="submission" date="2019-04" db="EMBL/GenBank/DDBJ databases">
        <title>Chromosome genome assembly for Takifugu flavidus.</title>
        <authorList>
            <person name="Xiao S."/>
        </authorList>
    </citation>
    <scope>NUCLEOTIDE SEQUENCE [LARGE SCALE GENOMIC DNA]</scope>
    <source>
        <strain evidence="2">HTHZ2018</strain>
        <tissue evidence="2">Muscle</tissue>
    </source>
</reference>